<keyword evidence="1" id="KW-0472">Membrane</keyword>
<dbReference type="EMBL" id="DTCA01000025">
    <property type="protein sequence ID" value="HGM06901.1"/>
    <property type="molecule type" value="Genomic_DNA"/>
</dbReference>
<organism evidence="2">
    <name type="scientific">Ignisphaera aggregans</name>
    <dbReference type="NCBI Taxonomy" id="334771"/>
    <lineage>
        <taxon>Archaea</taxon>
        <taxon>Thermoproteota</taxon>
        <taxon>Thermoprotei</taxon>
        <taxon>Desulfurococcales</taxon>
        <taxon>Desulfurococcaceae</taxon>
        <taxon>Ignisphaera</taxon>
    </lineage>
</organism>
<evidence type="ECO:0000256" key="1">
    <source>
        <dbReference type="SAM" id="Phobius"/>
    </source>
</evidence>
<dbReference type="AlphaFoldDB" id="A0A7C4D061"/>
<feature type="transmembrane region" description="Helical" evidence="1">
    <location>
        <begin position="185"/>
        <end position="205"/>
    </location>
</feature>
<evidence type="ECO:0000313" key="2">
    <source>
        <dbReference type="EMBL" id="HGM06901.1"/>
    </source>
</evidence>
<evidence type="ECO:0008006" key="3">
    <source>
        <dbReference type="Google" id="ProtNLM"/>
    </source>
</evidence>
<gene>
    <name evidence="2" type="ORF">ENU31_00625</name>
</gene>
<feature type="transmembrane region" description="Helical" evidence="1">
    <location>
        <begin position="20"/>
        <end position="37"/>
    </location>
</feature>
<proteinExistence type="predicted"/>
<feature type="transmembrane region" description="Helical" evidence="1">
    <location>
        <begin position="135"/>
        <end position="154"/>
    </location>
</feature>
<comment type="caution">
    <text evidence="2">The sequence shown here is derived from an EMBL/GenBank/DDBJ whole genome shotgun (WGS) entry which is preliminary data.</text>
</comment>
<name>A0A7C4D061_9CREN</name>
<keyword evidence="1" id="KW-1133">Transmembrane helix</keyword>
<accession>A0A7C4D061</accession>
<sequence length="253" mass="28774">MNIISESFKTIYTSNVLRKTIHLTLSLILIIPFSQPYRDFMNTLLSYSLDPTLLTMVILLFAAAFINSLQIRVPNLRNRFIHILGDLRKKLLSSLETIMKGNTDILENIDKMFSRYEEKLIEFISSVERSYELRYGYICVTFALLSITISYVLFSHVAVYGILALGIVDTLSSIISMFTHTRRKFLKHTNISILSTFSIFTLLLYTLNRNIVSSITLSFVAVVVELLSPEDNLTLPIAVSLVAHVMNVPPLNI</sequence>
<keyword evidence="1" id="KW-0812">Transmembrane</keyword>
<reference evidence="2" key="1">
    <citation type="journal article" date="2020" name="mSystems">
        <title>Genome- and Community-Level Interaction Insights into Carbon Utilization and Element Cycling Functions of Hydrothermarchaeota in Hydrothermal Sediment.</title>
        <authorList>
            <person name="Zhou Z."/>
            <person name="Liu Y."/>
            <person name="Xu W."/>
            <person name="Pan J."/>
            <person name="Luo Z.H."/>
            <person name="Li M."/>
        </authorList>
    </citation>
    <scope>NUCLEOTIDE SEQUENCE [LARGE SCALE GENOMIC DNA]</scope>
    <source>
        <strain evidence="2">SpSt-658</strain>
    </source>
</reference>
<protein>
    <recommendedName>
        <fullName evidence="3">Dolichol kinase</fullName>
    </recommendedName>
</protein>
<feature type="transmembrane region" description="Helical" evidence="1">
    <location>
        <begin position="160"/>
        <end position="178"/>
    </location>
</feature>
<feature type="transmembrane region" description="Helical" evidence="1">
    <location>
        <begin position="49"/>
        <end position="69"/>
    </location>
</feature>